<protein>
    <submittedName>
        <fullName evidence="1">Uncharacterized protein</fullName>
    </submittedName>
</protein>
<keyword evidence="2" id="KW-1185">Reference proteome</keyword>
<evidence type="ECO:0000313" key="1">
    <source>
        <dbReference type="EMBL" id="SFJ13299.1"/>
    </source>
</evidence>
<dbReference type="AlphaFoldDB" id="A0A1I3NVQ3"/>
<name>A0A1I3NVQ3_9GAMM</name>
<proteinExistence type="predicted"/>
<gene>
    <name evidence="1" type="ORF">SAMN05216602_4047</name>
</gene>
<organism evidence="1 2">
    <name type="scientific">Phytopseudomonas argentinensis</name>
    <dbReference type="NCBI Taxonomy" id="289370"/>
    <lineage>
        <taxon>Bacteria</taxon>
        <taxon>Pseudomonadati</taxon>
        <taxon>Pseudomonadota</taxon>
        <taxon>Gammaproteobacteria</taxon>
        <taxon>Pseudomonadales</taxon>
        <taxon>Pseudomonadaceae</taxon>
        <taxon>Phytopseudomonas</taxon>
    </lineage>
</organism>
<reference evidence="2" key="1">
    <citation type="submission" date="2016-10" db="EMBL/GenBank/DDBJ databases">
        <authorList>
            <person name="Varghese N."/>
            <person name="Submissions S."/>
        </authorList>
    </citation>
    <scope>NUCLEOTIDE SEQUENCE [LARGE SCALE GENOMIC DNA]</scope>
    <source>
        <strain evidence="2">LMG 22563</strain>
    </source>
</reference>
<accession>A0A1I3NVQ3</accession>
<evidence type="ECO:0000313" key="2">
    <source>
        <dbReference type="Proteomes" id="UP000183018"/>
    </source>
</evidence>
<dbReference type="OrthoDB" id="6997287at2"/>
<dbReference type="STRING" id="289370.SAMN05216602_4047"/>
<dbReference type="Proteomes" id="UP000183018">
    <property type="component" value="Unassembled WGS sequence"/>
</dbReference>
<dbReference type="EMBL" id="FORC01000004">
    <property type="protein sequence ID" value="SFJ13299.1"/>
    <property type="molecule type" value="Genomic_DNA"/>
</dbReference>
<sequence>MKRKPNNPRARVERAMRGLLRVHRACIVDASVPEVQVMLHYKTCHKITSKPVADALCDIAHHWTVYMSAICQDGGRQWAKSVEYELEGIHVITRLPDLFEQPIADLIASCNPKHVIGHAWIAIPDSVSLDEEQAHRIYQAVGAWRQQAAA</sequence>
<dbReference type="RefSeq" id="WP_074888318.1">
    <property type="nucleotide sequence ID" value="NZ_FORC01000004.1"/>
</dbReference>